<dbReference type="PROSITE" id="PS50088">
    <property type="entry name" value="ANK_REPEAT"/>
    <property type="match status" value="6"/>
</dbReference>
<feature type="repeat" description="ANK" evidence="3">
    <location>
        <begin position="1205"/>
        <end position="1237"/>
    </location>
</feature>
<dbReference type="SUPFAM" id="SSF48403">
    <property type="entry name" value="Ankyrin repeat"/>
    <property type="match status" value="2"/>
</dbReference>
<protein>
    <recommendedName>
        <fullName evidence="7">ANK_REP_REGION domain-containing protein</fullName>
    </recommendedName>
</protein>
<dbReference type="PANTHER" id="PTHR24198">
    <property type="entry name" value="ANKYRIN REPEAT AND PROTEIN KINASE DOMAIN-CONTAINING PROTEIN"/>
    <property type="match status" value="1"/>
</dbReference>
<proteinExistence type="predicted"/>
<dbReference type="InterPro" id="IPR002110">
    <property type="entry name" value="Ankyrin_rpt"/>
</dbReference>
<accession>A0AAE0SSR4</accession>
<gene>
    <name evidence="5" type="ORF">CHS0354_004973</name>
</gene>
<evidence type="ECO:0000256" key="2">
    <source>
        <dbReference type="ARBA" id="ARBA00023043"/>
    </source>
</evidence>
<name>A0AAE0SSR4_9BIVA</name>
<comment type="caution">
    <text evidence="5">The sequence shown here is derived from an EMBL/GenBank/DDBJ whole genome shotgun (WGS) entry which is preliminary data.</text>
</comment>
<feature type="repeat" description="ANK" evidence="3">
    <location>
        <begin position="1394"/>
        <end position="1426"/>
    </location>
</feature>
<evidence type="ECO:0000313" key="5">
    <source>
        <dbReference type="EMBL" id="KAK3597221.1"/>
    </source>
</evidence>
<evidence type="ECO:0008006" key="7">
    <source>
        <dbReference type="Google" id="ProtNLM"/>
    </source>
</evidence>
<feature type="compositionally biased region" description="Polar residues" evidence="4">
    <location>
        <begin position="238"/>
        <end position="248"/>
    </location>
</feature>
<keyword evidence="2 3" id="KW-0040">ANK repeat</keyword>
<evidence type="ECO:0000256" key="1">
    <source>
        <dbReference type="ARBA" id="ARBA00022737"/>
    </source>
</evidence>
<dbReference type="Gene3D" id="1.25.40.20">
    <property type="entry name" value="Ankyrin repeat-containing domain"/>
    <property type="match status" value="2"/>
</dbReference>
<evidence type="ECO:0000256" key="3">
    <source>
        <dbReference type="PROSITE-ProRule" id="PRU00023"/>
    </source>
</evidence>
<feature type="repeat" description="ANK" evidence="3">
    <location>
        <begin position="1139"/>
        <end position="1171"/>
    </location>
</feature>
<feature type="repeat" description="ANK" evidence="3">
    <location>
        <begin position="1104"/>
        <end position="1136"/>
    </location>
</feature>
<organism evidence="5 6">
    <name type="scientific">Potamilus streckersoni</name>
    <dbReference type="NCBI Taxonomy" id="2493646"/>
    <lineage>
        <taxon>Eukaryota</taxon>
        <taxon>Metazoa</taxon>
        <taxon>Spiralia</taxon>
        <taxon>Lophotrochozoa</taxon>
        <taxon>Mollusca</taxon>
        <taxon>Bivalvia</taxon>
        <taxon>Autobranchia</taxon>
        <taxon>Heteroconchia</taxon>
        <taxon>Palaeoheterodonta</taxon>
        <taxon>Unionida</taxon>
        <taxon>Unionoidea</taxon>
        <taxon>Unionidae</taxon>
        <taxon>Ambleminae</taxon>
        <taxon>Lampsilini</taxon>
        <taxon>Potamilus</taxon>
    </lineage>
</organism>
<dbReference type="PANTHER" id="PTHR24198:SF165">
    <property type="entry name" value="ANKYRIN REPEAT-CONTAINING PROTEIN-RELATED"/>
    <property type="match status" value="1"/>
</dbReference>
<reference evidence="5" key="1">
    <citation type="journal article" date="2021" name="Genome Biol. Evol.">
        <title>A High-Quality Reference Genome for a Parasitic Bivalve with Doubly Uniparental Inheritance (Bivalvia: Unionida).</title>
        <authorList>
            <person name="Smith C.H."/>
        </authorList>
    </citation>
    <scope>NUCLEOTIDE SEQUENCE</scope>
    <source>
        <strain evidence="5">CHS0354</strain>
    </source>
</reference>
<dbReference type="InterPro" id="IPR036770">
    <property type="entry name" value="Ankyrin_rpt-contain_sf"/>
</dbReference>
<sequence>MDSCKEKSYEIPNYESYQSFDDKETVSIPIREGYNNLNDTSFENHGGKRMEIHCGKSMNSAVTSFSGFDDNNTETSHVSSTNYKIFEEIPQTRPFHELIQHTPPMSLSESDLCVTKTLTNCHNILETNRSHKGEHMVSRNIHKSLSFNERPKNLAYIYGTYDSKNLTQVQRTFLSGEQSDSRIVSTYQNQQQNQRLQSMSGGCFTQEIRLNQLNGESDKLYEGCTNDRTTIAKELKMSSETSAYSSQHSTEDKTVKLNYPLTSLSDREEETLQKQLKKSSSDSSFENSALSNPSKTYTNSWEETFRKRPLYKHGKQTPQVSSSESNLSWPVNHTECNDIRTDITSRGQKERKSSNKIRKTVSFNDGSRRPNYNAGTLDCQKSKKIIQALSIGEGTTDNNYSRSSEVKEIHSTRPNSMRMCSSSLSSVTENRGEEGCEDVLKEEENGVRLLAPRTAGRTIIQAENYDCGQIISGGAYVKNYNHQEIGTLNNVKIVKRTRKKSRTLTNIIDTSAVKLAEHKQQHLYQTKLIREETSRMRNKSNPALVILHGDGSTTAGMAILDTLSSDCRAIPLILQEPSQWAKVEMDKGYVILIKYEKQWDLFLDTIFACAKTRKIHAILLLSSKEVFENLVDANRKTMDSVRHTVVSYTGQYQCTIDERVNILKSKQEFIGLAYEDLKTIATTTPESEFFEYLKAYAKTPKAVESAVDFFQNPLPCLVEKIYSLARPTAAPMYRELYYVLSVVALSGGVLFLNDNFKCIPLSKRSRMASVFQKAILCSSTKFETGSFEAKFSETMKKIQSSLDLVNTPSSRKMLDIAKLWGKEYCNVDDSWRCTFIGQSVYLSVCLTLMHKIPTEFLKIVDISFITKFVRDEIYKSKTFETMFKLSSEQYNVISKRFVKEILSGNVRDVIDHSLFDNQEFVDSFFLEVDRMRRRYMKVLTSREVSEGNTMIFYGADKDFTDIVSRICRMKGWKYSSSNSNILSVLRDSSGTHSLVQEQNYKTLLKVSLHGKEEAFRSLTDLGTPITKHCLLNVVSSGNIQLVKNAINQNHWDVSVLSTILVHACKTCVEAIVQDSCYFDYDHEIPDLVKCLLERGCDPNEVSDNNMFPVETAVKENNVLLLKLLIKAGAKVNMVDNKRRGRYILHDAIETCNEEIVAVLLAQGLDPNTRDSLFRTPILHAVDCQNAKIVKALLEWKADPNMIDRCKRYPLHIACQNTDEDVVNALVQGGADVHVRDGQMCTPLYIASTHVHLGIVKCLQDNGARDINCAIFAVEQRMKNLLEILMIDFRAINDSGKTILEISVENKFHEITEILIERGCDTSIKTSKGYSLLVFAIMQSDLKLFKTLAAHGANVKSVDEEKNSALHIACTVGNHYMARKILYIYPDLLQATTKKGWTPLHVSAYFGNDQMVKLLLDSDADRNSKTRFGETPLYLIRSRRMNYEGRGRLYTKYQVRMGSNESFELSERLLSH</sequence>
<dbReference type="Pfam" id="PF12796">
    <property type="entry name" value="Ank_2"/>
    <property type="match status" value="3"/>
</dbReference>
<feature type="repeat" description="ANK" evidence="3">
    <location>
        <begin position="1294"/>
        <end position="1326"/>
    </location>
</feature>
<dbReference type="EMBL" id="JAEAOA010000363">
    <property type="protein sequence ID" value="KAK3597221.1"/>
    <property type="molecule type" value="Genomic_DNA"/>
</dbReference>
<evidence type="ECO:0000313" key="6">
    <source>
        <dbReference type="Proteomes" id="UP001195483"/>
    </source>
</evidence>
<evidence type="ECO:0000256" key="4">
    <source>
        <dbReference type="SAM" id="MobiDB-lite"/>
    </source>
</evidence>
<feature type="region of interest" description="Disordered" evidence="4">
    <location>
        <begin position="238"/>
        <end position="297"/>
    </location>
</feature>
<reference evidence="5" key="3">
    <citation type="submission" date="2023-05" db="EMBL/GenBank/DDBJ databases">
        <authorList>
            <person name="Smith C.H."/>
        </authorList>
    </citation>
    <scope>NUCLEOTIDE SEQUENCE</scope>
    <source>
        <strain evidence="5">CHS0354</strain>
        <tissue evidence="5">Mantle</tissue>
    </source>
</reference>
<dbReference type="SMART" id="SM00248">
    <property type="entry name" value="ANK"/>
    <property type="match status" value="11"/>
</dbReference>
<feature type="repeat" description="ANK" evidence="3">
    <location>
        <begin position="1327"/>
        <end position="1359"/>
    </location>
</feature>
<dbReference type="PROSITE" id="PS50297">
    <property type="entry name" value="ANK_REP_REGION"/>
    <property type="match status" value="4"/>
</dbReference>
<reference evidence="5" key="2">
    <citation type="journal article" date="2021" name="Genome Biol. Evol.">
        <title>Developing a high-quality reference genome for a parasitic bivalve with doubly uniparental inheritance (Bivalvia: Unionida).</title>
        <authorList>
            <person name="Smith C.H."/>
        </authorList>
    </citation>
    <scope>NUCLEOTIDE SEQUENCE</scope>
    <source>
        <strain evidence="5">CHS0354</strain>
        <tissue evidence="5">Mantle</tissue>
    </source>
</reference>
<keyword evidence="6" id="KW-1185">Reference proteome</keyword>
<keyword evidence="1" id="KW-0677">Repeat</keyword>
<dbReference type="Proteomes" id="UP001195483">
    <property type="component" value="Unassembled WGS sequence"/>
</dbReference>
<feature type="compositionally biased region" description="Low complexity" evidence="4">
    <location>
        <begin position="281"/>
        <end position="291"/>
    </location>
</feature>